<evidence type="ECO:0000313" key="1">
    <source>
        <dbReference type="EMBL" id="ACL16226.1"/>
    </source>
</evidence>
<proteinExistence type="predicted"/>
<dbReference type="HOGENOM" id="CLU_1954693_0_0_2"/>
<dbReference type="EMBL" id="CP001338">
    <property type="protein sequence ID" value="ACL16226.1"/>
    <property type="molecule type" value="Genomic_DNA"/>
</dbReference>
<dbReference type="KEGG" id="mpl:Mpal_0867"/>
<evidence type="ECO:0000313" key="2">
    <source>
        <dbReference type="Proteomes" id="UP000002457"/>
    </source>
</evidence>
<dbReference type="eggNOG" id="arCOG12278">
    <property type="taxonomic scope" value="Archaea"/>
</dbReference>
<sequence length="128" mass="13762">MEAIVLWKSATETSAWKTLTQLSCRVCFPSSRIQFVGPSGNGGPGPTFSPALFYVGDRPGRSAGSITRTGPRKGKRNEIEIPIPAITCQFNPKKKGPLGISMSCAVAITKAVDDRVGKVLRPWFTNPV</sequence>
<dbReference type="Proteomes" id="UP000002457">
    <property type="component" value="Chromosome"/>
</dbReference>
<name>B8GGH1_METPE</name>
<reference evidence="1 2" key="1">
    <citation type="journal article" date="2015" name="Genome Announc.">
        <title>Complete Genome Sequence of Methanosphaerula palustris E1-9CT, a Hydrogenotrophic Methanogen Isolated from a Minerotrophic Fen Peatland.</title>
        <authorList>
            <person name="Cadillo-Quiroz H."/>
            <person name="Browne P."/>
            <person name="Kyrpides N."/>
            <person name="Woyke T."/>
            <person name="Goodwin L."/>
            <person name="Detter C."/>
            <person name="Yavitt J.B."/>
            <person name="Zinder S.H."/>
        </authorList>
    </citation>
    <scope>NUCLEOTIDE SEQUENCE [LARGE SCALE GENOMIC DNA]</scope>
    <source>
        <strain evidence="2">ATCC BAA-1556 / DSM 19958 / E1-9c</strain>
    </source>
</reference>
<keyword evidence="2" id="KW-1185">Reference proteome</keyword>
<organism evidence="1 2">
    <name type="scientific">Methanosphaerula palustris (strain ATCC BAA-1556 / DSM 19958 / E1-9c)</name>
    <dbReference type="NCBI Taxonomy" id="521011"/>
    <lineage>
        <taxon>Archaea</taxon>
        <taxon>Methanobacteriati</taxon>
        <taxon>Methanobacteriota</taxon>
        <taxon>Stenosarchaea group</taxon>
        <taxon>Methanomicrobia</taxon>
        <taxon>Methanomicrobiales</taxon>
        <taxon>Methanoregulaceae</taxon>
        <taxon>Methanosphaerula</taxon>
    </lineage>
</organism>
<dbReference type="AlphaFoldDB" id="B8GGH1"/>
<accession>B8GGH1</accession>
<protein>
    <submittedName>
        <fullName evidence="1">Uncharacterized protein</fullName>
    </submittedName>
</protein>
<gene>
    <name evidence="1" type="ordered locus">Mpal_0867</name>
</gene>